<feature type="domain" description="MoaB/Mog" evidence="1">
    <location>
        <begin position="191"/>
        <end position="288"/>
    </location>
</feature>
<gene>
    <name evidence="2" type="ORF">GCM10011358_26570</name>
</gene>
<comment type="caution">
    <text evidence="2">The sequence shown here is derived from an EMBL/GenBank/DDBJ whole genome shotgun (WGS) entry which is preliminary data.</text>
</comment>
<dbReference type="Gene3D" id="3.40.980.10">
    <property type="entry name" value="MoaB/Mog-like domain"/>
    <property type="match status" value="1"/>
</dbReference>
<dbReference type="InterPro" id="IPR001453">
    <property type="entry name" value="MoaB/Mog_dom"/>
</dbReference>
<keyword evidence="3" id="KW-1185">Reference proteome</keyword>
<accession>A0ABQ1QRN2</accession>
<dbReference type="CDD" id="cd03522">
    <property type="entry name" value="MoeA_like"/>
    <property type="match status" value="1"/>
</dbReference>
<evidence type="ECO:0000313" key="3">
    <source>
        <dbReference type="Proteomes" id="UP000617355"/>
    </source>
</evidence>
<dbReference type="Proteomes" id="UP000617355">
    <property type="component" value="Unassembled WGS sequence"/>
</dbReference>
<sequence length="335" mass="33840">MEFGPVAPVDARGAVLAHSVALPSGKLRKGRVLTAEDVAALAAAGVARVTVARLGPGDIDEDAAAAALARALVPDPEAVGLRLARAHTGRVNIHAEGIGLARLDVDRLHAVNAVSELISLATVAPWTRMAPGGLVATMKIIPYGIDAGLVAQAEAAGRGALALAPIRIGEAALIVTTHAAGSTEETGKGHAAIEARLEALGMRLAGVTQVAHDVDALAAAIAAAQAGMVLVLTASATSDPRDVGPEALRRAGGRVTRVGMPVDPGNLLFYGALADGRPLIGLPGCARSPARNGADRVLERLAAGLDLTPDEVAAMGVGGLLKEPPGRRQPRESSR</sequence>
<dbReference type="SUPFAM" id="SSF53218">
    <property type="entry name" value="Molybdenum cofactor biosynthesis proteins"/>
    <property type="match status" value="1"/>
</dbReference>
<organism evidence="2 3">
    <name type="scientific">Sinisalibacter lacisalsi</name>
    <dbReference type="NCBI Taxonomy" id="1526570"/>
    <lineage>
        <taxon>Bacteria</taxon>
        <taxon>Pseudomonadati</taxon>
        <taxon>Pseudomonadota</taxon>
        <taxon>Alphaproteobacteria</taxon>
        <taxon>Rhodobacterales</taxon>
        <taxon>Roseobacteraceae</taxon>
        <taxon>Sinisalibacter</taxon>
    </lineage>
</organism>
<dbReference type="InterPro" id="IPR036425">
    <property type="entry name" value="MoaB/Mog-like_dom_sf"/>
</dbReference>
<dbReference type="RefSeq" id="WP_188528532.1">
    <property type="nucleotide sequence ID" value="NZ_BMGI01000004.1"/>
</dbReference>
<reference evidence="3" key="1">
    <citation type="journal article" date="2019" name="Int. J. Syst. Evol. Microbiol.">
        <title>The Global Catalogue of Microorganisms (GCM) 10K type strain sequencing project: providing services to taxonomists for standard genome sequencing and annotation.</title>
        <authorList>
            <consortium name="The Broad Institute Genomics Platform"/>
            <consortium name="The Broad Institute Genome Sequencing Center for Infectious Disease"/>
            <person name="Wu L."/>
            <person name="Ma J."/>
        </authorList>
    </citation>
    <scope>NUCLEOTIDE SEQUENCE [LARGE SCALE GENOMIC DNA]</scope>
    <source>
        <strain evidence="3">CGMCC 1.12922</strain>
    </source>
</reference>
<dbReference type="Pfam" id="PF00994">
    <property type="entry name" value="MoCF_biosynth"/>
    <property type="match status" value="1"/>
</dbReference>
<evidence type="ECO:0000313" key="2">
    <source>
        <dbReference type="EMBL" id="GGD41393.1"/>
    </source>
</evidence>
<evidence type="ECO:0000259" key="1">
    <source>
        <dbReference type="Pfam" id="PF00994"/>
    </source>
</evidence>
<dbReference type="EMBL" id="BMGI01000004">
    <property type="protein sequence ID" value="GGD41393.1"/>
    <property type="molecule type" value="Genomic_DNA"/>
</dbReference>
<proteinExistence type="predicted"/>
<name>A0ABQ1QRN2_9RHOB</name>
<protein>
    <submittedName>
        <fullName evidence="2">Molybdopterin biosynthesis protein</fullName>
    </submittedName>
</protein>